<evidence type="ECO:0000256" key="1">
    <source>
        <dbReference type="SAM" id="MobiDB-lite"/>
    </source>
</evidence>
<organism evidence="2 3">
    <name type="scientific">Mycena metata</name>
    <dbReference type="NCBI Taxonomy" id="1033252"/>
    <lineage>
        <taxon>Eukaryota</taxon>
        <taxon>Fungi</taxon>
        <taxon>Dikarya</taxon>
        <taxon>Basidiomycota</taxon>
        <taxon>Agaricomycotina</taxon>
        <taxon>Agaricomycetes</taxon>
        <taxon>Agaricomycetidae</taxon>
        <taxon>Agaricales</taxon>
        <taxon>Marasmiineae</taxon>
        <taxon>Mycenaceae</taxon>
        <taxon>Mycena</taxon>
    </lineage>
</organism>
<protein>
    <submittedName>
        <fullName evidence="2">Uncharacterized protein</fullName>
    </submittedName>
</protein>
<keyword evidence="3" id="KW-1185">Reference proteome</keyword>
<dbReference type="EMBL" id="JARKIB010000153">
    <property type="protein sequence ID" value="KAJ7731407.1"/>
    <property type="molecule type" value="Genomic_DNA"/>
</dbReference>
<sequence length="502" mass="57112">MSNNRHDTGQRLRARDRLAAELPFAEEKKHWQAKGKVSLLAPARCSVTFLPDAERGLNPKNQAKETTSEYLDRLRYGPRIKAPAPRVAARQYLDRLRYGPQTETASPQTETAPRRIKTALKQTKTAPKQTRTALGQNSPHATVSYNTDSPDAQTAPPKRVVYDFDDPDSFIHESDVDAPVFHREPEWSEASEEDEYNPAGGLPRCPRWNISRRRANTIFELSLRLSPEEAAAKRDREERREERRRLLDDRRRARRALFTPVFNQLIEVGAVKKSGEKAEIGPAPQGFEYVQMNDDIFLSGNGSLTYYNRPCNRLLLAPEYSTPPQEYFRLDANGEHTWRGIRNLWDAKLRGELYNPEITPPGQRQGNLFWDAELRGGLYNPEQEAPHVQVPSSLKFNRNPTSILPRSVKMPTSSSDLNRGTCQVSLIGKHVGVDSPYVFYSYDYPCQFSLLGKHVGEHSSYVLHPSSGTEEVDFSDMPPLEPLANDNYYSKQRTAPAFRAKM</sequence>
<accession>A0AAD7HZT4</accession>
<feature type="region of interest" description="Disordered" evidence="1">
    <location>
        <begin position="120"/>
        <end position="158"/>
    </location>
</feature>
<dbReference type="Proteomes" id="UP001215598">
    <property type="component" value="Unassembled WGS sequence"/>
</dbReference>
<evidence type="ECO:0000313" key="2">
    <source>
        <dbReference type="EMBL" id="KAJ7731407.1"/>
    </source>
</evidence>
<feature type="compositionally biased region" description="Polar residues" evidence="1">
    <location>
        <begin position="120"/>
        <end position="152"/>
    </location>
</feature>
<reference evidence="2" key="1">
    <citation type="submission" date="2023-03" db="EMBL/GenBank/DDBJ databases">
        <title>Massive genome expansion in bonnet fungi (Mycena s.s.) driven by repeated elements and novel gene families across ecological guilds.</title>
        <authorList>
            <consortium name="Lawrence Berkeley National Laboratory"/>
            <person name="Harder C.B."/>
            <person name="Miyauchi S."/>
            <person name="Viragh M."/>
            <person name="Kuo A."/>
            <person name="Thoen E."/>
            <person name="Andreopoulos B."/>
            <person name="Lu D."/>
            <person name="Skrede I."/>
            <person name="Drula E."/>
            <person name="Henrissat B."/>
            <person name="Morin E."/>
            <person name="Kohler A."/>
            <person name="Barry K."/>
            <person name="LaButti K."/>
            <person name="Morin E."/>
            <person name="Salamov A."/>
            <person name="Lipzen A."/>
            <person name="Mereny Z."/>
            <person name="Hegedus B."/>
            <person name="Baldrian P."/>
            <person name="Stursova M."/>
            <person name="Weitz H."/>
            <person name="Taylor A."/>
            <person name="Grigoriev I.V."/>
            <person name="Nagy L.G."/>
            <person name="Martin F."/>
            <person name="Kauserud H."/>
        </authorList>
    </citation>
    <scope>NUCLEOTIDE SEQUENCE</scope>
    <source>
        <strain evidence="2">CBHHK182m</strain>
    </source>
</reference>
<dbReference type="AlphaFoldDB" id="A0AAD7HZT4"/>
<comment type="caution">
    <text evidence="2">The sequence shown here is derived from an EMBL/GenBank/DDBJ whole genome shotgun (WGS) entry which is preliminary data.</text>
</comment>
<gene>
    <name evidence="2" type="ORF">B0H16DRAFT_1733345</name>
</gene>
<name>A0AAD7HZT4_9AGAR</name>
<evidence type="ECO:0000313" key="3">
    <source>
        <dbReference type="Proteomes" id="UP001215598"/>
    </source>
</evidence>
<proteinExistence type="predicted"/>